<evidence type="ECO:0000313" key="1">
    <source>
        <dbReference type="EMBL" id="WIX83899.1"/>
    </source>
</evidence>
<dbReference type="NCBIfam" id="NF047352">
    <property type="entry name" value="P_loop_sacsin"/>
    <property type="match status" value="1"/>
</dbReference>
<dbReference type="Gene3D" id="3.30.565.10">
    <property type="entry name" value="Histidine kinase-like ATPase, C-terminal domain"/>
    <property type="match status" value="1"/>
</dbReference>
<organism evidence="1 2">
    <name type="scientific">Amycolatopsis carbonis</name>
    <dbReference type="NCBI Taxonomy" id="715471"/>
    <lineage>
        <taxon>Bacteria</taxon>
        <taxon>Bacillati</taxon>
        <taxon>Actinomycetota</taxon>
        <taxon>Actinomycetes</taxon>
        <taxon>Pseudonocardiales</taxon>
        <taxon>Pseudonocardiaceae</taxon>
        <taxon>Amycolatopsis</taxon>
    </lineage>
</organism>
<proteinExistence type="predicted"/>
<dbReference type="AlphaFoldDB" id="A0A9Y2IR13"/>
<dbReference type="RefSeq" id="WP_285974438.1">
    <property type="nucleotide sequence ID" value="NZ_CP127294.1"/>
</dbReference>
<dbReference type="KEGG" id="acab:QRX50_12595"/>
<dbReference type="Proteomes" id="UP001236014">
    <property type="component" value="Chromosome"/>
</dbReference>
<reference evidence="1 2" key="1">
    <citation type="submission" date="2023-06" db="EMBL/GenBank/DDBJ databases">
        <authorList>
            <person name="Oyuntsetseg B."/>
            <person name="Kim S.B."/>
        </authorList>
    </citation>
    <scope>NUCLEOTIDE SEQUENCE [LARGE SCALE GENOMIC DNA]</scope>
    <source>
        <strain evidence="1 2">2-15</strain>
    </source>
</reference>
<dbReference type="EMBL" id="CP127294">
    <property type="protein sequence ID" value="WIX83899.1"/>
    <property type="molecule type" value="Genomic_DNA"/>
</dbReference>
<keyword evidence="2" id="KW-1185">Reference proteome</keyword>
<sequence>MLRAWRDSPTRFVEDTNAERDLRVGAYRDRLFVELAQNAADAAQAADEPGRVKVSVVDGELRFANTGAPLDTRGVESLASLRASAKERLGTVGRFGVGFAAVLTVSDEPRVVSTGGGVRFSAERTREAAGRDGDVPVLRLPWPSEEAPPEGFDTEVRLPLREPESGKALLDALQEEISDLLLALPWLGEAEVDGRVWTRTGADQVEIAGPGKGQRWLTHEGWAVPIDADGVPQPLDEDVLHAPTPTDEALSLPARLIAPVPLEPSRRRVLPGAALDEAIAAAAGKYVGLVKAVPQEHRFALVPQAGFPRSTVDAQLRDQVFAELATQPWLSTMDNKEVSGRQAKVLDVDVPDLPPLLADLVPGLVAAPAGAARALKPVSAQAIGIEDVLEVLTGIDREPGWWHRLYAALAVAVDTHEVSPAQLDGLPVPLSDGRTLPGARGTLLLDGSSELLELLSDVDVPGLRLVHPAAAHPLLERLGARHADARQLLEAEQVQYAVERSVEDVRSGLDGMNLAGAVLRLIAECGDDAPEWAGALALPSEDGWRRADELVLPTSPLMDVFDPEVFEEDGALSVLDEEFADDWPQSTLEAVGVLDSFAVVRDEEPHEPDHGLPDEDAWWDSAEPTTVLAIRDLDLVADDAWPAALRLIAARPETWQALHAPEGHAGWWLARYALLAGEAPGSWRLPAAADLAGLYDEVPDLGLTAELLQAAGVRTTLDLATAEDVTDLLDRLGDPARTLTPGLAARAHRALVLSPVDVDDLDAPARVRAADASVADADKAVVLDVPWPASALPATKIIAAPEDPERLAELLDVPLAGALAGEVTSTGEYVAWADLPAIRLVADQLGLTVPESGPLLHDVLTVTVDGTTADVPWWSDEDNRLHAADTSEGLARAFAWATDHWTERYRITALLDDPAPHTFLN</sequence>
<name>A0A9Y2IR13_9PSEU</name>
<evidence type="ECO:0000313" key="2">
    <source>
        <dbReference type="Proteomes" id="UP001236014"/>
    </source>
</evidence>
<dbReference type="InterPro" id="IPR036890">
    <property type="entry name" value="HATPase_C_sf"/>
</dbReference>
<gene>
    <name evidence="1" type="ORF">QRX50_12595</name>
</gene>
<protein>
    <submittedName>
        <fullName evidence="1">Molecular chaperone Hsp90</fullName>
    </submittedName>
</protein>
<dbReference type="SUPFAM" id="SSF55874">
    <property type="entry name" value="ATPase domain of HSP90 chaperone/DNA topoisomerase II/histidine kinase"/>
    <property type="match status" value="1"/>
</dbReference>
<accession>A0A9Y2IR13</accession>